<evidence type="ECO:0000313" key="3">
    <source>
        <dbReference type="EMBL" id="MFE5983014.1"/>
    </source>
</evidence>
<proteinExistence type="predicted"/>
<protein>
    <recommendedName>
        <fullName evidence="2">FRG domain-containing protein</fullName>
    </recommendedName>
</protein>
<dbReference type="SMART" id="SM00901">
    <property type="entry name" value="FRG"/>
    <property type="match status" value="1"/>
</dbReference>
<organism evidence="3 4">
    <name type="scientific">Streptomyces wedmorensis</name>
    <dbReference type="NCBI Taxonomy" id="43759"/>
    <lineage>
        <taxon>Bacteria</taxon>
        <taxon>Bacillati</taxon>
        <taxon>Actinomycetota</taxon>
        <taxon>Actinomycetes</taxon>
        <taxon>Kitasatosporales</taxon>
        <taxon>Streptomycetaceae</taxon>
        <taxon>Streptomyces</taxon>
    </lineage>
</organism>
<feature type="compositionally biased region" description="Basic and acidic residues" evidence="1">
    <location>
        <begin position="54"/>
        <end position="70"/>
    </location>
</feature>
<feature type="region of interest" description="Disordered" evidence="1">
    <location>
        <begin position="51"/>
        <end position="70"/>
    </location>
</feature>
<reference evidence="3 4" key="1">
    <citation type="submission" date="2024-09" db="EMBL/GenBank/DDBJ databases">
        <title>The Natural Products Discovery Center: Release of the First 8490 Sequenced Strains for Exploring Actinobacteria Biosynthetic Diversity.</title>
        <authorList>
            <person name="Kalkreuter E."/>
            <person name="Kautsar S.A."/>
            <person name="Yang D."/>
            <person name="Bader C.D."/>
            <person name="Teijaro C.N."/>
            <person name="Fluegel L."/>
            <person name="Davis C.M."/>
            <person name="Simpson J.R."/>
            <person name="Lauterbach L."/>
            <person name="Steele A.D."/>
            <person name="Gui C."/>
            <person name="Meng S."/>
            <person name="Li G."/>
            <person name="Viehrig K."/>
            <person name="Ye F."/>
            <person name="Su P."/>
            <person name="Kiefer A.F."/>
            <person name="Nichols A."/>
            <person name="Cepeda A.J."/>
            <person name="Yan W."/>
            <person name="Fan B."/>
            <person name="Jiang Y."/>
            <person name="Adhikari A."/>
            <person name="Zheng C.-J."/>
            <person name="Schuster L."/>
            <person name="Cowan T.M."/>
            <person name="Smanski M.J."/>
            <person name="Chevrette M.G."/>
            <person name="De Carvalho L.P.S."/>
            <person name="Shen B."/>
        </authorList>
    </citation>
    <scope>NUCLEOTIDE SEQUENCE [LARGE SCALE GENOMIC DNA]</scope>
    <source>
        <strain evidence="3 4">NPDC056472</strain>
    </source>
</reference>
<dbReference type="Proteomes" id="UP001600424">
    <property type="component" value="Unassembled WGS sequence"/>
</dbReference>
<evidence type="ECO:0000259" key="2">
    <source>
        <dbReference type="SMART" id="SM00901"/>
    </source>
</evidence>
<keyword evidence="4" id="KW-1185">Reference proteome</keyword>
<dbReference type="RefSeq" id="WP_386250189.1">
    <property type="nucleotide sequence ID" value="NZ_JBHTRV010000021.1"/>
</dbReference>
<dbReference type="EMBL" id="JBHTRV010000021">
    <property type="protein sequence ID" value="MFE5983014.1"/>
    <property type="molecule type" value="Genomic_DNA"/>
</dbReference>
<dbReference type="InterPro" id="IPR014966">
    <property type="entry name" value="FRG-dom"/>
</dbReference>
<feature type="region of interest" description="Disordered" evidence="1">
    <location>
        <begin position="373"/>
        <end position="406"/>
    </location>
</feature>
<comment type="caution">
    <text evidence="3">The sequence shown here is derived from an EMBL/GenBank/DDBJ whole genome shotgun (WGS) entry which is preliminary data.</text>
</comment>
<feature type="compositionally biased region" description="Gly residues" evidence="1">
    <location>
        <begin position="383"/>
        <end position="396"/>
    </location>
</feature>
<evidence type="ECO:0000313" key="4">
    <source>
        <dbReference type="Proteomes" id="UP001600424"/>
    </source>
</evidence>
<sequence>MTPAGTSDGIDSRVQRDVVEFTAHSLDEYQLICESLRNRDDGKQVFFRGQVHGYEPRSSEERPPADDDDRIRRDHLRHAWEVTAITTLAGCGHGSLSEAAVMGVLQHYGFRSWFIDITDDKMVGLWFARHKFTVSSGVAPRPPVGVDEASPEQGYAHVDLSELLTFDMVRHEPVKVDDDGKFEPGFVFVFAVDSDSPHLLDLKSNVPEMALRVHRQSGSGLLPDNGSYAPFLVARIAVAFPAPAELYSGSTLLSTVELFPGPDEDKFYKLLLRTPRFPVEVSKSAVPEESPDDTLVSATTKRYFVDPLEIPLYESAGMTQHIPLLWGRALDNYTAECLSCLGMTEVTVDMPFTAPGGARGSRFPPEMILGGTRTGAPSELRSGQGGGDRTGAGGTSRAGEEGNLFASRPAESIRSEDVRRLTAPFANWPAETRLFLRVPVMGNLPEYVSSESPFPVLRGFIVQGHAEQIEVWSVSELTDGALSSWPPLTEPGLSYPWPLDPKTFAVKLCAEVGDEVDVAVFGILMAAYFNALGRGEAELFRTGPHRFGFYWVNPGGVVPIGSRWTPATT</sequence>
<name>A0ABW6IZM4_STRWE</name>
<feature type="domain" description="FRG" evidence="2">
    <location>
        <begin position="41"/>
        <end position="133"/>
    </location>
</feature>
<evidence type="ECO:0000256" key="1">
    <source>
        <dbReference type="SAM" id="MobiDB-lite"/>
    </source>
</evidence>
<accession>A0ABW6IZM4</accession>
<gene>
    <name evidence="3" type="ORF">ACFQ63_25240</name>
</gene>